<comment type="caution">
    <text evidence="1">The sequence shown here is derived from an EMBL/GenBank/DDBJ whole genome shotgun (WGS) entry which is preliminary data.</text>
</comment>
<organism evidence="1 2">
    <name type="scientific">Candidatus Eisenbergiella pullistercoris</name>
    <dbReference type="NCBI Taxonomy" id="2838555"/>
    <lineage>
        <taxon>Bacteria</taxon>
        <taxon>Bacillati</taxon>
        <taxon>Bacillota</taxon>
        <taxon>Clostridia</taxon>
        <taxon>Lachnospirales</taxon>
        <taxon>Lachnospiraceae</taxon>
        <taxon>Eisenbergiella</taxon>
    </lineage>
</organism>
<evidence type="ECO:0000313" key="1">
    <source>
        <dbReference type="EMBL" id="HIY61097.1"/>
    </source>
</evidence>
<name>A0A9D1YTX0_9FIRM</name>
<dbReference type="EMBL" id="DXDD01000131">
    <property type="protein sequence ID" value="HIY61097.1"/>
    <property type="molecule type" value="Genomic_DNA"/>
</dbReference>
<reference evidence="1" key="1">
    <citation type="journal article" date="2021" name="PeerJ">
        <title>Extensive microbial diversity within the chicken gut microbiome revealed by metagenomics and culture.</title>
        <authorList>
            <person name="Gilroy R."/>
            <person name="Ravi A."/>
            <person name="Getino M."/>
            <person name="Pursley I."/>
            <person name="Horton D.L."/>
            <person name="Alikhan N.F."/>
            <person name="Baker D."/>
            <person name="Gharbi K."/>
            <person name="Hall N."/>
            <person name="Watson M."/>
            <person name="Adriaenssens E.M."/>
            <person name="Foster-Nyarko E."/>
            <person name="Jarju S."/>
            <person name="Secka A."/>
            <person name="Antonio M."/>
            <person name="Oren A."/>
            <person name="Chaudhuri R.R."/>
            <person name="La Ragione R."/>
            <person name="Hildebrand F."/>
            <person name="Pallen M.J."/>
        </authorList>
    </citation>
    <scope>NUCLEOTIDE SEQUENCE</scope>
    <source>
        <strain evidence="1">ChiSxjej3B15-24422</strain>
    </source>
</reference>
<sequence length="111" mass="12925">MKEYGLAFSGFTPDLSDESIRKTRRFSLVKAKEILLWLQEQRTDVESWAVLDDFDLNDGRVRSHQVKTDGRIGLTEEDVKRAERILRRTEEKRVGRFASDRKEEKQAGADP</sequence>
<accession>A0A9D1YTX0</accession>
<dbReference type="AlphaFoldDB" id="A0A9D1YTX0"/>
<reference evidence="1" key="2">
    <citation type="submission" date="2021-04" db="EMBL/GenBank/DDBJ databases">
        <authorList>
            <person name="Gilroy R."/>
        </authorList>
    </citation>
    <scope>NUCLEOTIDE SEQUENCE</scope>
    <source>
        <strain evidence="1">ChiSxjej3B15-24422</strain>
    </source>
</reference>
<dbReference type="Proteomes" id="UP000824007">
    <property type="component" value="Unassembled WGS sequence"/>
</dbReference>
<proteinExistence type="predicted"/>
<gene>
    <name evidence="1" type="ORF">H9831_10545</name>
</gene>
<dbReference type="Pfam" id="PF18143">
    <property type="entry name" value="HAD_SAK_2"/>
    <property type="match status" value="1"/>
</dbReference>
<evidence type="ECO:0000313" key="2">
    <source>
        <dbReference type="Proteomes" id="UP000824007"/>
    </source>
</evidence>
<protein>
    <submittedName>
        <fullName evidence="1">Uncharacterized protein</fullName>
    </submittedName>
</protein>